<name>A0A922M7C3_SPOEX</name>
<dbReference type="Proteomes" id="UP000814243">
    <property type="component" value="Unassembled WGS sequence"/>
</dbReference>
<sequence>MVLSPQGNKCQSFPDLHSSVDADADINITQRNPKRKQPDCELTLAITSLTEEFRRSVNALRVDMHDQFASINTNIKNLRDEFNNLASTSAQTQSDLKALRTEFSDTKKDVLVLNTKYQELSKVVPELKSSVNFNSAN</sequence>
<dbReference type="EMBL" id="JACEFF010000778">
    <property type="protein sequence ID" value="KAH9631110.1"/>
    <property type="molecule type" value="Genomic_DNA"/>
</dbReference>
<reference evidence="1" key="1">
    <citation type="journal article" date="2021" name="G3 (Bethesda)">
        <title>Genome and transcriptome analysis of the beet armyworm Spodoptera exigua reveals targets for pest control. .</title>
        <authorList>
            <person name="Simon S."/>
            <person name="Breeschoten T."/>
            <person name="Jansen H.J."/>
            <person name="Dirks R.P."/>
            <person name="Schranz M.E."/>
            <person name="Ros V.I.D."/>
        </authorList>
    </citation>
    <scope>NUCLEOTIDE SEQUENCE</scope>
    <source>
        <strain evidence="1">TB_SE_WUR_2020</strain>
    </source>
</reference>
<proteinExistence type="predicted"/>
<protein>
    <submittedName>
        <fullName evidence="1">Uncharacterized protein</fullName>
    </submittedName>
</protein>
<evidence type="ECO:0000313" key="2">
    <source>
        <dbReference type="Proteomes" id="UP000814243"/>
    </source>
</evidence>
<accession>A0A922M7C3</accession>
<evidence type="ECO:0000313" key="1">
    <source>
        <dbReference type="EMBL" id="KAH9631110.1"/>
    </source>
</evidence>
<comment type="caution">
    <text evidence="1">The sequence shown here is derived from an EMBL/GenBank/DDBJ whole genome shotgun (WGS) entry which is preliminary data.</text>
</comment>
<gene>
    <name evidence="1" type="ORF">HF086_005820</name>
</gene>
<dbReference type="AlphaFoldDB" id="A0A922M7C3"/>
<organism evidence="1 2">
    <name type="scientific">Spodoptera exigua</name>
    <name type="common">Beet armyworm</name>
    <name type="synonym">Noctua fulgens</name>
    <dbReference type="NCBI Taxonomy" id="7107"/>
    <lineage>
        <taxon>Eukaryota</taxon>
        <taxon>Metazoa</taxon>
        <taxon>Ecdysozoa</taxon>
        <taxon>Arthropoda</taxon>
        <taxon>Hexapoda</taxon>
        <taxon>Insecta</taxon>
        <taxon>Pterygota</taxon>
        <taxon>Neoptera</taxon>
        <taxon>Endopterygota</taxon>
        <taxon>Lepidoptera</taxon>
        <taxon>Glossata</taxon>
        <taxon>Ditrysia</taxon>
        <taxon>Noctuoidea</taxon>
        <taxon>Noctuidae</taxon>
        <taxon>Amphipyrinae</taxon>
        <taxon>Spodoptera</taxon>
    </lineage>
</organism>